<keyword evidence="3" id="KW-1185">Reference proteome</keyword>
<dbReference type="Pfam" id="PF13503">
    <property type="entry name" value="DUF4123"/>
    <property type="match status" value="1"/>
</dbReference>
<evidence type="ECO:0000313" key="3">
    <source>
        <dbReference type="Proteomes" id="UP001219584"/>
    </source>
</evidence>
<organism evidence="2 3">
    <name type="scientific">Janthinobacterium rivuli</name>
    <dbReference type="NCBI Taxonomy" id="2751478"/>
    <lineage>
        <taxon>Bacteria</taxon>
        <taxon>Pseudomonadati</taxon>
        <taxon>Pseudomonadota</taxon>
        <taxon>Betaproteobacteria</taxon>
        <taxon>Burkholderiales</taxon>
        <taxon>Oxalobacteraceae</taxon>
        <taxon>Janthinobacterium</taxon>
    </lineage>
</organism>
<reference evidence="2 3" key="1">
    <citation type="submission" date="2023-04" db="EMBL/GenBank/DDBJ databases">
        <title>Nanopore sequencing of Janthinobacterium from water.</title>
        <authorList>
            <person name="Ciuchcinski K."/>
            <person name="Rokowska A."/>
            <person name="Dziewit L."/>
        </authorList>
    </citation>
    <scope>NUCLEOTIDE SEQUENCE [LARGE SCALE GENOMIC DNA]</scope>
    <source>
        <strain evidence="2 3">DEMB2</strain>
    </source>
</reference>
<dbReference type="Proteomes" id="UP001219584">
    <property type="component" value="Chromosome"/>
</dbReference>
<dbReference type="EMBL" id="CP121464">
    <property type="protein sequence ID" value="WFR78672.1"/>
    <property type="molecule type" value="Genomic_DNA"/>
</dbReference>
<dbReference type="RefSeq" id="WP_278316769.1">
    <property type="nucleotide sequence ID" value="NZ_CP121464.1"/>
</dbReference>
<evidence type="ECO:0000313" key="2">
    <source>
        <dbReference type="EMBL" id="WFR78672.1"/>
    </source>
</evidence>
<gene>
    <name evidence="2" type="ORF">P9875_23660</name>
</gene>
<proteinExistence type="predicted"/>
<feature type="domain" description="DUF4123" evidence="1">
    <location>
        <begin position="41"/>
        <end position="160"/>
    </location>
</feature>
<name>A0ABY8I3R8_9BURK</name>
<protein>
    <submittedName>
        <fullName evidence="2">DUF4123 domain-containing protein</fullName>
    </submittedName>
</protein>
<sequence length="310" mass="34026">MMYFAIDLPDPAVPAQIAQQLQALCAEAAVANGGQPLHLLALLDGACDEEFFTKRYPSRLRRQSLYAHTSLQNFKSAAPHLMAAPSTSSEQAEWLQRLFSVCAGKPMLSIIASTLDIDQLEQHLRPYLIAITPDTVEWPVRWADSRTLPALLAALTETQSAHLLSPIYHWWSLRRDGSLISWQGEAQPSPVPAEFDKFPLGDAAFAALVDSAEADAILANLHDVQPDLFHSGTPAQCHARVARHLFVANASGIEAAGQRQHFSALALMLADDFTLHPAMASLLRRTRQGANYLSELDTLPDDFWQARSAA</sequence>
<evidence type="ECO:0000259" key="1">
    <source>
        <dbReference type="Pfam" id="PF13503"/>
    </source>
</evidence>
<accession>A0ABY8I3R8</accession>
<dbReference type="InterPro" id="IPR025391">
    <property type="entry name" value="DUF4123"/>
</dbReference>